<feature type="domain" description="Origin recognition complex subunit 2 winged-helix" evidence="2">
    <location>
        <begin position="58"/>
        <end position="114"/>
    </location>
</feature>
<dbReference type="Proteomes" id="UP000654075">
    <property type="component" value="Unassembled WGS sequence"/>
</dbReference>
<evidence type="ECO:0000313" key="4">
    <source>
        <dbReference type="Proteomes" id="UP000654075"/>
    </source>
</evidence>
<protein>
    <recommendedName>
        <fullName evidence="2">Origin recognition complex subunit 2 winged-helix domain-containing protein</fullName>
    </recommendedName>
</protein>
<evidence type="ECO:0000313" key="3">
    <source>
        <dbReference type="EMBL" id="CAE8613381.1"/>
    </source>
</evidence>
<name>A0A813FKU5_POLGL</name>
<dbReference type="PANTHER" id="PTHR14052:SF0">
    <property type="entry name" value="ORIGIN RECOGNITION COMPLEX SUBUNIT 2"/>
    <property type="match status" value="1"/>
</dbReference>
<reference evidence="3" key="1">
    <citation type="submission" date="2021-02" db="EMBL/GenBank/DDBJ databases">
        <authorList>
            <person name="Dougan E. K."/>
            <person name="Rhodes N."/>
            <person name="Thang M."/>
            <person name="Chan C."/>
        </authorList>
    </citation>
    <scope>NUCLEOTIDE SEQUENCE</scope>
</reference>
<dbReference type="GO" id="GO:0005664">
    <property type="term" value="C:nuclear origin of replication recognition complex"/>
    <property type="evidence" value="ECO:0007669"/>
    <property type="project" value="TreeGrafter"/>
</dbReference>
<accession>A0A813FKU5</accession>
<feature type="compositionally biased region" description="Acidic residues" evidence="1">
    <location>
        <begin position="138"/>
        <end position="155"/>
    </location>
</feature>
<dbReference type="InterPro" id="IPR007220">
    <property type="entry name" value="ORC2"/>
</dbReference>
<dbReference type="InterPro" id="IPR056773">
    <property type="entry name" value="WHD_ORC2"/>
</dbReference>
<comment type="caution">
    <text evidence="3">The sequence shown here is derived from an EMBL/GenBank/DDBJ whole genome shotgun (WGS) entry which is preliminary data.</text>
</comment>
<dbReference type="GO" id="GO:0003688">
    <property type="term" value="F:DNA replication origin binding"/>
    <property type="evidence" value="ECO:0007669"/>
    <property type="project" value="TreeGrafter"/>
</dbReference>
<feature type="non-terminal residue" evidence="3">
    <location>
        <position position="1"/>
    </location>
</feature>
<organism evidence="3 4">
    <name type="scientific">Polarella glacialis</name>
    <name type="common">Dinoflagellate</name>
    <dbReference type="NCBI Taxonomy" id="89957"/>
    <lineage>
        <taxon>Eukaryota</taxon>
        <taxon>Sar</taxon>
        <taxon>Alveolata</taxon>
        <taxon>Dinophyceae</taxon>
        <taxon>Suessiales</taxon>
        <taxon>Suessiaceae</taxon>
        <taxon>Polarella</taxon>
    </lineage>
</organism>
<feature type="region of interest" description="Disordered" evidence="1">
    <location>
        <begin position="119"/>
        <end position="155"/>
    </location>
</feature>
<dbReference type="OrthoDB" id="417358at2759"/>
<evidence type="ECO:0000259" key="2">
    <source>
        <dbReference type="Pfam" id="PF24882"/>
    </source>
</evidence>
<proteinExistence type="predicted"/>
<keyword evidence="4" id="KW-1185">Reference proteome</keyword>
<gene>
    <name evidence="3" type="ORF">PGLA1383_LOCUS31149</name>
</gene>
<evidence type="ECO:0000256" key="1">
    <source>
        <dbReference type="SAM" id="MobiDB-lite"/>
    </source>
</evidence>
<sequence length="155" mass="16975">YETEINCRYPDGLPAWCDPSADRQQASKASIGLVLRSLTNNHRELCEAMAQNQLTEDGRGGISMGDLLTIAEDRMIASNGSKLRSLLTELKDHEVIMQRAGSDGGTLFFIPYRERVIQKLANGETPDDSDGEGKHAEEDDDDDEDDGEESGAGED</sequence>
<dbReference type="EMBL" id="CAJNNV010025247">
    <property type="protein sequence ID" value="CAE8613381.1"/>
    <property type="molecule type" value="Genomic_DNA"/>
</dbReference>
<dbReference type="AlphaFoldDB" id="A0A813FKU5"/>
<dbReference type="GO" id="GO:0006260">
    <property type="term" value="P:DNA replication"/>
    <property type="evidence" value="ECO:0007669"/>
    <property type="project" value="InterPro"/>
</dbReference>
<dbReference type="PANTHER" id="PTHR14052">
    <property type="entry name" value="ORIGIN RECOGNITION COMPLEX SUBUNIT 2"/>
    <property type="match status" value="1"/>
</dbReference>
<dbReference type="Pfam" id="PF24882">
    <property type="entry name" value="WHD_ORC2"/>
    <property type="match status" value="1"/>
</dbReference>